<reference evidence="1" key="2">
    <citation type="journal article" date="2021" name="PeerJ">
        <title>Extensive microbial diversity within the chicken gut microbiome revealed by metagenomics and culture.</title>
        <authorList>
            <person name="Gilroy R."/>
            <person name="Ravi A."/>
            <person name="Getino M."/>
            <person name="Pursley I."/>
            <person name="Horton D.L."/>
            <person name="Alikhan N.F."/>
            <person name="Baker D."/>
            <person name="Gharbi K."/>
            <person name="Hall N."/>
            <person name="Watson M."/>
            <person name="Adriaenssens E.M."/>
            <person name="Foster-Nyarko E."/>
            <person name="Jarju S."/>
            <person name="Secka A."/>
            <person name="Antonio M."/>
            <person name="Oren A."/>
            <person name="Chaudhuri R.R."/>
            <person name="La Ragione R."/>
            <person name="Hildebrand F."/>
            <person name="Pallen M.J."/>
        </authorList>
    </citation>
    <scope>NUCLEOTIDE SEQUENCE</scope>
    <source>
        <strain evidence="1">ChiSxjej2B14-8506</strain>
    </source>
</reference>
<dbReference type="EMBL" id="DVNK01000062">
    <property type="protein sequence ID" value="HIU47644.1"/>
    <property type="molecule type" value="Genomic_DNA"/>
</dbReference>
<comment type="caution">
    <text evidence="1">The sequence shown here is derived from an EMBL/GenBank/DDBJ whole genome shotgun (WGS) entry which is preliminary data.</text>
</comment>
<dbReference type="Proteomes" id="UP000824123">
    <property type="component" value="Unassembled WGS sequence"/>
</dbReference>
<evidence type="ECO:0000313" key="1">
    <source>
        <dbReference type="EMBL" id="HIU47644.1"/>
    </source>
</evidence>
<reference evidence="1" key="1">
    <citation type="submission" date="2020-10" db="EMBL/GenBank/DDBJ databases">
        <authorList>
            <person name="Gilroy R."/>
        </authorList>
    </citation>
    <scope>NUCLEOTIDE SEQUENCE</scope>
    <source>
        <strain evidence="1">ChiSxjej2B14-8506</strain>
    </source>
</reference>
<evidence type="ECO:0000313" key="2">
    <source>
        <dbReference type="Proteomes" id="UP000824123"/>
    </source>
</evidence>
<feature type="non-terminal residue" evidence="1">
    <location>
        <position position="1"/>
    </location>
</feature>
<sequence>NKLGDSLEPVFKAVEDYMREVTKLYGMPQEGDKPMTKAQREALFYYYTKYGMKKEANALYEEDAQ</sequence>
<accession>A0A9D1S552</accession>
<dbReference type="AlphaFoldDB" id="A0A9D1S552"/>
<proteinExistence type="predicted"/>
<name>A0A9D1S552_9FIRM</name>
<gene>
    <name evidence="1" type="ORF">IAC59_10380</name>
</gene>
<organism evidence="1 2">
    <name type="scientific">Candidatus Fimadaptatus faecigallinarum</name>
    <dbReference type="NCBI Taxonomy" id="2840814"/>
    <lineage>
        <taxon>Bacteria</taxon>
        <taxon>Bacillati</taxon>
        <taxon>Bacillota</taxon>
        <taxon>Clostridia</taxon>
        <taxon>Eubacteriales</taxon>
        <taxon>Candidatus Fimadaptatus</taxon>
    </lineage>
</organism>
<protein>
    <submittedName>
        <fullName evidence="1">Uncharacterized protein</fullName>
    </submittedName>
</protein>